<sequence length="1146" mass="128822">MRGLAFPVNVAFDRETSYEYGTPVANPDDIPIDPALADPAIDPALIGYDVKVDEEMVSRARNACGARTKRIPPPPHLRTQNIQQDSPQFQPTPQYSDGPQGDPFAPPPPLYFPIQQDDLPTAPPKPMKRKRKPPRERECSFCEGSDRKNKVGEAELMATCKECGRSGHPSCMQLPGLGDILLSYPWSCMECKTCEICHEKGDDDRILFCDFCDRGWHMDCLQPPIESAPKGRWHCIKCPPVPAEEPEPDMEPVYEHGQHEIRESSIASSSRSHIPKPTRPKGKAKARGKAKAILVEDSDSEDPDVVGDTLKPSRARGRVKKTKATLPKMTQYSDEDLIPLSPRRQKRARVQQSPNAIPRIRLRLPTQKGKGKEREEDEPVKGLFDDILNEEDRDTSKTSITAGDKQRFERSRIIAEEQLVPPLRDSEAPDIPCTPGPSSRPLRSHAFHISTIPSSMDLGHIASPVPSLATPAPFARGDPASLRIRSIRFGHFDIKTWYDAPFPEEYATIPDGRLWICEFCLKYMKSRFACERHRLKCKARHPPGDEIYRDGAVSVFEVDGRKNKIYCQNLCLLSKMFLDHKSLFYDVEPFLFYVMTETDEFGARFVGYFSKEKQSPKDYNVSCIMTLPVRQRKGWGNLLIDFSYLLSKKEQKTGSPEKPLSGLGALGYRNYWTLSLMRYLDTAPDCPRLEDISLATSMTIEDTFTTLSQQGMISAREPTPPPIKPLPGQSIKIHKGRKNGISRRQSQRGHTQDKELEVPKGPFVAPKHYQIVWDRDKVTEYLSRWEAKGYLKLKPEKLQWSPYILTRQDIADRDREKEKRMEVEKREAEENEEQLLSLGTERSADASTNGASESATSHEVPLPSPMNIFDDETFEEIPRAPPSEPTEFQTESPTPVESNVREEPETRSPRRRPFVKTRSRQHITPIPITVEEPSSTRVGRRAREALRHQEVETPTSGRSLRSQASEPNKRISSPLTVNPKARKRKRLGSTSEPEKEDESERPADVTNESPLPELLNGRHSNELAHTVTLESKVLGAVIFQEEILPAMVLPLVSPVIQEERRTGIAQTGVVQRGAVQASDDVKSEDLGTPLTNLTSRQSPPSDDTVFATVGGDGKSAPPIIEVDDGDADADGEYDEDAEGEPDEEVL</sequence>
<dbReference type="GO" id="GO:0003682">
    <property type="term" value="F:chromatin binding"/>
    <property type="evidence" value="ECO:0007669"/>
    <property type="project" value="TreeGrafter"/>
</dbReference>
<keyword evidence="5" id="KW-0479">Metal-binding</keyword>
<dbReference type="Pfam" id="PF00628">
    <property type="entry name" value="PHD"/>
    <property type="match status" value="1"/>
</dbReference>
<comment type="catalytic activity">
    <reaction evidence="16">
        <text>L-lysyl-[protein] + acetyl-CoA = N(6)-acetyl-L-lysyl-[protein] + CoA + H(+)</text>
        <dbReference type="Rhea" id="RHEA:45948"/>
        <dbReference type="Rhea" id="RHEA-COMP:9752"/>
        <dbReference type="Rhea" id="RHEA-COMP:10731"/>
        <dbReference type="ChEBI" id="CHEBI:15378"/>
        <dbReference type="ChEBI" id="CHEBI:29969"/>
        <dbReference type="ChEBI" id="CHEBI:57287"/>
        <dbReference type="ChEBI" id="CHEBI:57288"/>
        <dbReference type="ChEBI" id="CHEBI:61930"/>
        <dbReference type="EC" id="2.3.1.48"/>
    </reaction>
</comment>
<feature type="compositionally biased region" description="Basic and acidic residues" evidence="17">
    <location>
        <begin position="814"/>
        <end position="828"/>
    </location>
</feature>
<dbReference type="Pfam" id="PF01853">
    <property type="entry name" value="MOZ_SAS"/>
    <property type="match status" value="1"/>
</dbReference>
<dbReference type="PANTHER" id="PTHR10615">
    <property type="entry name" value="HISTONE ACETYLTRANSFERASE"/>
    <property type="match status" value="1"/>
</dbReference>
<feature type="compositionally biased region" description="Basic and acidic residues" evidence="17">
    <location>
        <begin position="899"/>
        <end position="908"/>
    </location>
</feature>
<dbReference type="InterPro" id="IPR001965">
    <property type="entry name" value="Znf_PHD"/>
</dbReference>
<feature type="active site" description="Proton donor/acceptor" evidence="14">
    <location>
        <position position="657"/>
    </location>
</feature>
<evidence type="ECO:0000256" key="4">
    <source>
        <dbReference type="ARBA" id="ARBA00022679"/>
    </source>
</evidence>
<evidence type="ECO:0000256" key="6">
    <source>
        <dbReference type="ARBA" id="ARBA00022737"/>
    </source>
</evidence>
<dbReference type="GO" id="GO:0031507">
    <property type="term" value="P:heterochromatin formation"/>
    <property type="evidence" value="ECO:0007669"/>
    <property type="project" value="UniProtKB-ARBA"/>
</dbReference>
<feature type="region of interest" description="Disordered" evidence="17">
    <location>
        <begin position="64"/>
        <end position="134"/>
    </location>
</feature>
<dbReference type="EMBL" id="JABCKI010000056">
    <property type="protein sequence ID" value="KAG5653382.1"/>
    <property type="molecule type" value="Genomic_DNA"/>
</dbReference>
<comment type="subcellular location">
    <subcellularLocation>
        <location evidence="1 16">Nucleus</location>
    </subcellularLocation>
</comment>
<dbReference type="GO" id="GO:0006357">
    <property type="term" value="P:regulation of transcription by RNA polymerase II"/>
    <property type="evidence" value="ECO:0007669"/>
    <property type="project" value="TreeGrafter"/>
</dbReference>
<dbReference type="GO" id="GO:0003712">
    <property type="term" value="F:transcription coregulator activity"/>
    <property type="evidence" value="ECO:0007669"/>
    <property type="project" value="TreeGrafter"/>
</dbReference>
<evidence type="ECO:0000256" key="17">
    <source>
        <dbReference type="SAM" id="MobiDB-lite"/>
    </source>
</evidence>
<evidence type="ECO:0000313" key="20">
    <source>
        <dbReference type="EMBL" id="KAG5653382.1"/>
    </source>
</evidence>
<dbReference type="PANTHER" id="PTHR10615:SF161">
    <property type="entry name" value="HISTONE ACETYLTRANSFERASE KAT7"/>
    <property type="match status" value="1"/>
</dbReference>
<evidence type="ECO:0000259" key="19">
    <source>
        <dbReference type="PROSITE" id="PS51726"/>
    </source>
</evidence>
<dbReference type="GO" id="GO:1990467">
    <property type="term" value="C:NuA3a histone acetyltransferase complex"/>
    <property type="evidence" value="ECO:0007669"/>
    <property type="project" value="TreeGrafter"/>
</dbReference>
<keyword evidence="4" id="KW-0808">Transferase</keyword>
<feature type="compositionally biased region" description="Basic residues" evidence="17">
    <location>
        <begin position="273"/>
        <end position="290"/>
    </location>
</feature>
<dbReference type="Gene3D" id="3.30.60.60">
    <property type="entry name" value="N-acetyl transferase-like"/>
    <property type="match status" value="1"/>
</dbReference>
<feature type="compositionally biased region" description="Polar residues" evidence="17">
    <location>
        <begin position="886"/>
        <end position="897"/>
    </location>
</feature>
<dbReference type="AlphaFoldDB" id="A0A9P7GUW7"/>
<comment type="similarity">
    <text evidence="2 16">Belongs to the MYST (SAS/MOZ) family.</text>
</comment>
<keyword evidence="21" id="KW-1185">Reference proteome</keyword>
<dbReference type="PROSITE" id="PS51726">
    <property type="entry name" value="MYST_HAT"/>
    <property type="match status" value="1"/>
</dbReference>
<feature type="compositionally biased region" description="Polar residues" evidence="17">
    <location>
        <begin position="1089"/>
        <end position="1101"/>
    </location>
</feature>
<feature type="compositionally biased region" description="Acidic residues" evidence="17">
    <location>
        <begin position="296"/>
        <end position="305"/>
    </location>
</feature>
<dbReference type="Gene3D" id="3.40.630.30">
    <property type="match status" value="1"/>
</dbReference>
<evidence type="ECO:0000256" key="9">
    <source>
        <dbReference type="ARBA" id="ARBA00022853"/>
    </source>
</evidence>
<keyword evidence="8" id="KW-0862">Zinc</keyword>
<evidence type="ECO:0000256" key="5">
    <source>
        <dbReference type="ARBA" id="ARBA00022723"/>
    </source>
</evidence>
<dbReference type="Gene3D" id="1.10.10.10">
    <property type="entry name" value="Winged helix-like DNA-binding domain superfamily/Winged helix DNA-binding domain"/>
    <property type="match status" value="1"/>
</dbReference>
<dbReference type="InterPro" id="IPR050603">
    <property type="entry name" value="MYST_HAT"/>
</dbReference>
<evidence type="ECO:0000256" key="14">
    <source>
        <dbReference type="PIRSR" id="PIRSR602717-51"/>
    </source>
</evidence>
<evidence type="ECO:0000313" key="21">
    <source>
        <dbReference type="Proteomes" id="UP000717328"/>
    </source>
</evidence>
<dbReference type="CDD" id="cd15526">
    <property type="entry name" value="PHD1_MOZ_d4"/>
    <property type="match status" value="1"/>
</dbReference>
<accession>A0A9P7GUW7</accession>
<reference evidence="20" key="2">
    <citation type="submission" date="2021-10" db="EMBL/GenBank/DDBJ databases">
        <title>Phylogenomics reveals ancestral predisposition of the termite-cultivated fungus Termitomyces towards a domesticated lifestyle.</title>
        <authorList>
            <person name="Auxier B."/>
            <person name="Grum-Grzhimaylo A."/>
            <person name="Cardenas M.E."/>
            <person name="Lodge J.D."/>
            <person name="Laessoe T."/>
            <person name="Pedersen O."/>
            <person name="Smith M.E."/>
            <person name="Kuyper T.W."/>
            <person name="Franco-Molano E.A."/>
            <person name="Baroni T.J."/>
            <person name="Aanen D.K."/>
        </authorList>
    </citation>
    <scope>NUCLEOTIDE SEQUENCE</scope>
    <source>
        <strain evidence="20">D49</strain>
    </source>
</reference>
<gene>
    <name evidence="20" type="ORF">H0H81_000769</name>
</gene>
<dbReference type="CDD" id="cd15527">
    <property type="entry name" value="PHD2_KAT6A_6B"/>
    <property type="match status" value="1"/>
</dbReference>
<keyword evidence="10" id="KW-0007">Acetylation</keyword>
<evidence type="ECO:0000256" key="15">
    <source>
        <dbReference type="PROSITE-ProRule" id="PRU00146"/>
    </source>
</evidence>
<keyword evidence="12" id="KW-0804">Transcription</keyword>
<dbReference type="SUPFAM" id="SSF57903">
    <property type="entry name" value="FYVE/PHD zinc finger"/>
    <property type="match status" value="2"/>
</dbReference>
<evidence type="ECO:0000256" key="8">
    <source>
        <dbReference type="ARBA" id="ARBA00022833"/>
    </source>
</evidence>
<evidence type="ECO:0000256" key="16">
    <source>
        <dbReference type="RuleBase" id="RU361211"/>
    </source>
</evidence>
<keyword evidence="7 15" id="KW-0863">Zinc-finger</keyword>
<keyword evidence="11" id="KW-0805">Transcription regulation</keyword>
<feature type="domain" description="PHD-type" evidence="18">
    <location>
        <begin position="136"/>
        <end position="194"/>
    </location>
</feature>
<keyword evidence="9" id="KW-0156">Chromatin regulator</keyword>
<feature type="region of interest" description="Disordered" evidence="17">
    <location>
        <begin position="1075"/>
        <end position="1146"/>
    </location>
</feature>
<dbReference type="PROSITE" id="PS50016">
    <property type="entry name" value="ZF_PHD_2"/>
    <property type="match status" value="2"/>
</dbReference>
<feature type="compositionally biased region" description="Polar residues" evidence="17">
    <location>
        <begin position="952"/>
        <end position="976"/>
    </location>
</feature>
<dbReference type="InterPro" id="IPR013083">
    <property type="entry name" value="Znf_RING/FYVE/PHD"/>
</dbReference>
<dbReference type="SMART" id="SM00249">
    <property type="entry name" value="PHD"/>
    <property type="match status" value="2"/>
</dbReference>
<dbReference type="InterPro" id="IPR040706">
    <property type="entry name" value="Zf-MYST"/>
</dbReference>
<feature type="compositionally biased region" description="Basic and acidic residues" evidence="17">
    <location>
        <begin position="941"/>
        <end position="951"/>
    </location>
</feature>
<feature type="compositionally biased region" description="Basic residues" evidence="17">
    <location>
        <begin position="313"/>
        <end position="323"/>
    </location>
</feature>
<feature type="region of interest" description="Disordered" evidence="17">
    <location>
        <begin position="814"/>
        <end position="1016"/>
    </location>
</feature>
<keyword evidence="6" id="KW-0677">Repeat</keyword>
<feature type="domain" description="MYST-type HAT" evidence="19">
    <location>
        <begin position="479"/>
        <end position="802"/>
    </location>
</feature>
<evidence type="ECO:0000256" key="2">
    <source>
        <dbReference type="ARBA" id="ARBA00010107"/>
    </source>
</evidence>
<evidence type="ECO:0000256" key="10">
    <source>
        <dbReference type="ARBA" id="ARBA00022990"/>
    </source>
</evidence>
<dbReference type="InterPro" id="IPR016181">
    <property type="entry name" value="Acyl_CoA_acyltransferase"/>
</dbReference>
<feature type="compositionally biased region" description="Basic residues" evidence="17">
    <location>
        <begin position="909"/>
        <end position="921"/>
    </location>
</feature>
<reference evidence="20" key="1">
    <citation type="submission" date="2021-02" db="EMBL/GenBank/DDBJ databases">
        <authorList>
            <person name="Nieuwenhuis M."/>
            <person name="Van De Peppel L.J.J."/>
        </authorList>
    </citation>
    <scope>NUCLEOTIDE SEQUENCE</scope>
    <source>
        <strain evidence="20">D49</strain>
    </source>
</reference>
<comment type="caution">
    <text evidence="20">The sequence shown here is derived from an EMBL/GenBank/DDBJ whole genome shotgun (WGS) entry which is preliminary data.</text>
</comment>
<proteinExistence type="inferred from homology"/>
<evidence type="ECO:0000256" key="7">
    <source>
        <dbReference type="ARBA" id="ARBA00022771"/>
    </source>
</evidence>
<dbReference type="Pfam" id="PF17772">
    <property type="entry name" value="zf-MYST"/>
    <property type="match status" value="1"/>
</dbReference>
<feature type="domain" description="PHD-type" evidence="18">
    <location>
        <begin position="191"/>
        <end position="241"/>
    </location>
</feature>
<feature type="compositionally biased region" description="Basic residues" evidence="17">
    <location>
        <begin position="735"/>
        <end position="747"/>
    </location>
</feature>
<feature type="region of interest" description="Disordered" evidence="17">
    <location>
        <begin position="260"/>
        <end position="323"/>
    </location>
</feature>
<evidence type="ECO:0000256" key="11">
    <source>
        <dbReference type="ARBA" id="ARBA00023015"/>
    </source>
</evidence>
<dbReference type="GO" id="GO:0005634">
    <property type="term" value="C:nucleus"/>
    <property type="evidence" value="ECO:0007669"/>
    <property type="project" value="UniProtKB-SubCell"/>
</dbReference>
<dbReference type="InterPro" id="IPR011011">
    <property type="entry name" value="Znf_FYVE_PHD"/>
</dbReference>
<organism evidence="20 21">
    <name type="scientific">Sphagnurus paluster</name>
    <dbReference type="NCBI Taxonomy" id="117069"/>
    <lineage>
        <taxon>Eukaryota</taxon>
        <taxon>Fungi</taxon>
        <taxon>Dikarya</taxon>
        <taxon>Basidiomycota</taxon>
        <taxon>Agaricomycotina</taxon>
        <taxon>Agaricomycetes</taxon>
        <taxon>Agaricomycetidae</taxon>
        <taxon>Agaricales</taxon>
        <taxon>Tricholomatineae</taxon>
        <taxon>Lyophyllaceae</taxon>
        <taxon>Sphagnurus</taxon>
    </lineage>
</organism>
<dbReference type="SUPFAM" id="SSF55729">
    <property type="entry name" value="Acyl-CoA N-acyltransferases (Nat)"/>
    <property type="match status" value="1"/>
</dbReference>
<evidence type="ECO:0000256" key="12">
    <source>
        <dbReference type="ARBA" id="ARBA00023163"/>
    </source>
</evidence>
<dbReference type="Gene3D" id="3.30.40.10">
    <property type="entry name" value="Zinc/RING finger domain, C3HC4 (zinc finger)"/>
    <property type="match status" value="1"/>
</dbReference>
<feature type="compositionally biased region" description="Polar residues" evidence="17">
    <location>
        <begin position="845"/>
        <end position="857"/>
    </location>
</feature>
<dbReference type="Proteomes" id="UP000717328">
    <property type="component" value="Unassembled WGS sequence"/>
</dbReference>
<name>A0A9P7GUW7_9AGAR</name>
<dbReference type="FunFam" id="3.40.630.30:FF:000001">
    <property type="entry name" value="Histone acetyltransferase"/>
    <property type="match status" value="1"/>
</dbReference>
<evidence type="ECO:0000256" key="13">
    <source>
        <dbReference type="ARBA" id="ARBA00023242"/>
    </source>
</evidence>
<dbReference type="GO" id="GO:0004402">
    <property type="term" value="F:histone acetyltransferase activity"/>
    <property type="evidence" value="ECO:0007669"/>
    <property type="project" value="InterPro"/>
</dbReference>
<dbReference type="GO" id="GO:0008270">
    <property type="term" value="F:zinc ion binding"/>
    <property type="evidence" value="ECO:0007669"/>
    <property type="project" value="UniProtKB-KW"/>
</dbReference>
<feature type="compositionally biased region" description="Acidic residues" evidence="17">
    <location>
        <begin position="1121"/>
        <end position="1146"/>
    </location>
</feature>
<dbReference type="FunFam" id="3.30.40.10:FF:000005">
    <property type="entry name" value="zinc finger protein isoform X1"/>
    <property type="match status" value="1"/>
</dbReference>
<protein>
    <recommendedName>
        <fullName evidence="3 16">Histone acetyltransferase</fullName>
        <ecNumber evidence="3 16">2.3.1.48</ecNumber>
    </recommendedName>
</protein>
<keyword evidence="13 16" id="KW-0539">Nucleus</keyword>
<dbReference type="InterPro" id="IPR019787">
    <property type="entry name" value="Znf_PHD-finger"/>
</dbReference>
<dbReference type="FunFam" id="3.30.60.60:FF:000001">
    <property type="entry name" value="Histone acetyltransferase"/>
    <property type="match status" value="1"/>
</dbReference>
<dbReference type="InterPro" id="IPR036388">
    <property type="entry name" value="WH-like_DNA-bd_sf"/>
</dbReference>
<evidence type="ECO:0000256" key="3">
    <source>
        <dbReference type="ARBA" id="ARBA00013184"/>
    </source>
</evidence>
<dbReference type="EC" id="2.3.1.48" evidence="3 16"/>
<feature type="compositionally biased region" description="Polar residues" evidence="17">
    <location>
        <begin position="78"/>
        <end position="95"/>
    </location>
</feature>
<dbReference type="OrthoDB" id="787137at2759"/>
<feature type="region of interest" description="Disordered" evidence="17">
    <location>
        <begin position="735"/>
        <end position="756"/>
    </location>
</feature>
<evidence type="ECO:0000256" key="1">
    <source>
        <dbReference type="ARBA" id="ARBA00004123"/>
    </source>
</evidence>
<evidence type="ECO:0000259" key="18">
    <source>
        <dbReference type="PROSITE" id="PS50016"/>
    </source>
</evidence>
<dbReference type="InterPro" id="IPR002717">
    <property type="entry name" value="HAT_MYST-type"/>
</dbReference>